<dbReference type="Pfam" id="PF00263">
    <property type="entry name" value="Secretin"/>
    <property type="match status" value="1"/>
</dbReference>
<dbReference type="GO" id="GO:0009306">
    <property type="term" value="P:protein secretion"/>
    <property type="evidence" value="ECO:0007669"/>
    <property type="project" value="InterPro"/>
</dbReference>
<evidence type="ECO:0000313" key="5">
    <source>
        <dbReference type="Proteomes" id="UP000315017"/>
    </source>
</evidence>
<dbReference type="Pfam" id="PF13629">
    <property type="entry name" value="T2SS-T3SS_pil_N"/>
    <property type="match status" value="1"/>
</dbReference>
<organism evidence="4 5">
    <name type="scientific">Anatilimnocola aggregata</name>
    <dbReference type="NCBI Taxonomy" id="2528021"/>
    <lineage>
        <taxon>Bacteria</taxon>
        <taxon>Pseudomonadati</taxon>
        <taxon>Planctomycetota</taxon>
        <taxon>Planctomycetia</taxon>
        <taxon>Pirellulales</taxon>
        <taxon>Pirellulaceae</taxon>
        <taxon>Anatilimnocola</taxon>
    </lineage>
</organism>
<evidence type="ECO:0000259" key="3">
    <source>
        <dbReference type="Pfam" id="PF13629"/>
    </source>
</evidence>
<protein>
    <submittedName>
        <fullName evidence="4">Type II secretion system protein D</fullName>
    </submittedName>
</protein>
<dbReference type="KEGG" id="aagg:ETAA8_21150"/>
<feature type="domain" description="Pilus formation protein N-terminal" evidence="3">
    <location>
        <begin position="126"/>
        <end position="199"/>
    </location>
</feature>
<dbReference type="InterPro" id="IPR004846">
    <property type="entry name" value="T2SS/T3SS_dom"/>
</dbReference>
<proteinExistence type="inferred from homology"/>
<dbReference type="InterPro" id="IPR050810">
    <property type="entry name" value="Bact_Secretion_Sys_Channel"/>
</dbReference>
<dbReference type="AlphaFoldDB" id="A0A517YA12"/>
<evidence type="ECO:0000313" key="4">
    <source>
        <dbReference type="EMBL" id="QDU27031.1"/>
    </source>
</evidence>
<dbReference type="OrthoDB" id="9775455at2"/>
<dbReference type="GO" id="GO:0015627">
    <property type="term" value="C:type II protein secretion system complex"/>
    <property type="evidence" value="ECO:0007669"/>
    <property type="project" value="TreeGrafter"/>
</dbReference>
<dbReference type="EMBL" id="CP036274">
    <property type="protein sequence ID" value="QDU27031.1"/>
    <property type="molecule type" value="Genomic_DNA"/>
</dbReference>
<dbReference type="PANTHER" id="PTHR30332">
    <property type="entry name" value="PROBABLE GENERAL SECRETION PATHWAY PROTEIN D"/>
    <property type="match status" value="1"/>
</dbReference>
<dbReference type="InterPro" id="IPR001775">
    <property type="entry name" value="GspD/PilQ"/>
</dbReference>
<accession>A0A517YA12</accession>
<dbReference type="InterPro" id="IPR032789">
    <property type="entry name" value="T2SS-T3SS_pil_N"/>
</dbReference>
<evidence type="ECO:0000256" key="1">
    <source>
        <dbReference type="RuleBase" id="RU004003"/>
    </source>
</evidence>
<keyword evidence="5" id="KW-1185">Reference proteome</keyword>
<comment type="similarity">
    <text evidence="1">Belongs to the bacterial secretin family.</text>
</comment>
<feature type="domain" description="Type II/III secretion system secretin-like" evidence="2">
    <location>
        <begin position="394"/>
        <end position="563"/>
    </location>
</feature>
<dbReference type="PANTHER" id="PTHR30332:SF17">
    <property type="entry name" value="TYPE IV PILIATION SYSTEM PROTEIN DR_0774-RELATED"/>
    <property type="match status" value="1"/>
</dbReference>
<evidence type="ECO:0000259" key="2">
    <source>
        <dbReference type="Pfam" id="PF00263"/>
    </source>
</evidence>
<dbReference type="RefSeq" id="WP_145087909.1">
    <property type="nucleotide sequence ID" value="NZ_CP036274.1"/>
</dbReference>
<dbReference type="PRINTS" id="PR00811">
    <property type="entry name" value="BCTERIALGSPD"/>
</dbReference>
<dbReference type="Proteomes" id="UP000315017">
    <property type="component" value="Chromosome"/>
</dbReference>
<gene>
    <name evidence="4" type="primary">pulD</name>
    <name evidence="4" type="ORF">ETAA8_21150</name>
</gene>
<reference evidence="4 5" key="1">
    <citation type="submission" date="2019-02" db="EMBL/GenBank/DDBJ databases">
        <title>Deep-cultivation of Planctomycetes and their phenomic and genomic characterization uncovers novel biology.</title>
        <authorList>
            <person name="Wiegand S."/>
            <person name="Jogler M."/>
            <person name="Boedeker C."/>
            <person name="Pinto D."/>
            <person name="Vollmers J."/>
            <person name="Rivas-Marin E."/>
            <person name="Kohn T."/>
            <person name="Peeters S.H."/>
            <person name="Heuer A."/>
            <person name="Rast P."/>
            <person name="Oberbeckmann S."/>
            <person name="Bunk B."/>
            <person name="Jeske O."/>
            <person name="Meyerdierks A."/>
            <person name="Storesund J.E."/>
            <person name="Kallscheuer N."/>
            <person name="Luecker S."/>
            <person name="Lage O.M."/>
            <person name="Pohl T."/>
            <person name="Merkel B.J."/>
            <person name="Hornburger P."/>
            <person name="Mueller R.-W."/>
            <person name="Bruemmer F."/>
            <person name="Labrenz M."/>
            <person name="Spormann A.M."/>
            <person name="Op den Camp H."/>
            <person name="Overmann J."/>
            <person name="Amann R."/>
            <person name="Jetten M.S.M."/>
            <person name="Mascher T."/>
            <person name="Medema M.H."/>
            <person name="Devos D.P."/>
            <person name="Kaster A.-K."/>
            <person name="Ovreas L."/>
            <person name="Rohde M."/>
            <person name="Galperin M.Y."/>
            <person name="Jogler C."/>
        </authorList>
    </citation>
    <scope>NUCLEOTIDE SEQUENCE [LARGE SCALE GENOMIC DNA]</scope>
    <source>
        <strain evidence="4 5">ETA_A8</strain>
    </source>
</reference>
<name>A0A517YA12_9BACT</name>
<sequence length="653" mass="70504">MLLTIATTIVLLAGEISQAQQLPQVVPQLQSPEQSYFQVRQAAWQLNQPPAPQPLPAPGMNPAPMLETVPYLQPAGPSLQQSAVPERGLSRLQHLPPTPAGFANPQPTPEVTERFDRFIQRKIDPENVLEVILGRPRILVFNETPKRIYLPDEGIAAYQVIDDRQISVVGRRVGSTALNIWVVDPTTGKEIVLSYLVKVLPEPQQKERLDEVYAGLEREINQAFPKSKIQLSLIGDQLAVRGQAHDSVDASHILQIVARHSPFRGQDEFGRPSQYVQQAAFFDQTRDPLVDQDQANIRQSVVDTNVLARAGIINLMQIPGEQQVMLRVTVAEVNRTAARSIGLNFSVRNNQGTTVFQNLTGGLSTGGNAAGSTGNLSNVLASLDNGQVILAINALRSLKLAKTLAEPNLTTLNGKPASFRAGGSFPVPQIGGLGGTGLQGTVFVPFGVSIQFTPYVIDRDRIRLQLSAGVSVRDESLGTSIGGSAGAGGTQVSGLNSRTFDSTVELREGQTLAVAGLIQTNFGADSDRVPLWGDLPLIGHTGGFSRTTAGEQELVILVTPELVHPLEACDTPQLPGADVFEPGDVEFYLGNHLEGRRTRDYRSPVRTDFARIRAGDKFCEDRFIIGPNGPTYGCCDKNTCNCPPASVITPAIK</sequence>